<dbReference type="Pfam" id="PF00549">
    <property type="entry name" value="Ligase_CoA"/>
    <property type="match status" value="1"/>
</dbReference>
<dbReference type="Gene3D" id="3.40.50.261">
    <property type="entry name" value="Succinyl-CoA synthetase domains"/>
    <property type="match status" value="1"/>
</dbReference>
<evidence type="ECO:0000256" key="6">
    <source>
        <dbReference type="ARBA" id="ARBA00022741"/>
    </source>
</evidence>
<accession>A0AAW2Y0W9</accession>
<evidence type="ECO:0000256" key="1">
    <source>
        <dbReference type="ARBA" id="ARBA00001946"/>
    </source>
</evidence>
<evidence type="ECO:0000256" key="9">
    <source>
        <dbReference type="SAM" id="MobiDB-lite"/>
    </source>
</evidence>
<sequence length="671" mass="74659">MLLSTVNTNSSLHSFRLPSPTSAKACTSCSVSTSTFVFRPPGSPNCTVKRLACFADSRKSDPNPDANLSRNPKLKPTEKTRLRKTNKGPQNESENSETLFPAMIPKKPRRGRRSEAAAVEDFVRDSLERTFESIRKQNPEILKNMENIMKKKVDEKKMLIEEEDPDWPLDADIGWGIRASEYFDKHPIKNVVGEDGTEIDWEGEIDDGLVKEINCLEWESFAFHPSPLIVLVFERYNRQDATFCINVLASDNWKVLKELEKAAEVYWKAKDRLPPRTVKIDINIERDLAYALKVKECPQILFLRGNKILYREKDMRSADELVQMIAYFYYNAKKPSYINDAALSSLHQSSVMDSTICAGNLCLLGPKITNCSWVTGAELMSKHGINVPRGVAVSSVDEVKKVLQEVFPNHSEVVVKSQILAGGRGLGTFKSGLQVYLAEKLSLVNEMYFAITLDRKSAGPLIIACKKGGTSIEDLAEKHPELIVKVPIDVFTGITDEDAAKVVDGLSPKVAHRKASIEQVKKLYELFCKCDCTLLEINPIAETSDNQLVAADAKLNFDDNAAFRQKEVFALRDPTQEDPREVVEAFKILTSDDKVKAILVNIFGGIMKCDVIASGIVNAAKQVQLKVPVVVRLEGTNVDQGKRILKESGMTLITAEDLDDAAEKAVKASAS</sequence>
<dbReference type="PROSITE" id="PS50975">
    <property type="entry name" value="ATP_GRASP"/>
    <property type="match status" value="1"/>
</dbReference>
<dbReference type="InterPro" id="IPR016102">
    <property type="entry name" value="Succinyl-CoA_synth-like"/>
</dbReference>
<dbReference type="PANTHER" id="PTHR34669:SF2">
    <property type="entry name" value="THIOREDOXIN-LIKE FOLD DOMAIN-CONTAINING PROTEIN MRL7, CHLOROPLASTIC"/>
    <property type="match status" value="1"/>
</dbReference>
<reference evidence="11" key="2">
    <citation type="journal article" date="2024" name="Plant">
        <title>Genomic evolution and insights into agronomic trait innovations of Sesamum species.</title>
        <authorList>
            <person name="Miao H."/>
            <person name="Wang L."/>
            <person name="Qu L."/>
            <person name="Liu H."/>
            <person name="Sun Y."/>
            <person name="Le M."/>
            <person name="Wang Q."/>
            <person name="Wei S."/>
            <person name="Zheng Y."/>
            <person name="Lin W."/>
            <person name="Duan Y."/>
            <person name="Cao H."/>
            <person name="Xiong S."/>
            <person name="Wang X."/>
            <person name="Wei L."/>
            <person name="Li C."/>
            <person name="Ma Q."/>
            <person name="Ju M."/>
            <person name="Zhao R."/>
            <person name="Li G."/>
            <person name="Mu C."/>
            <person name="Tian Q."/>
            <person name="Mei H."/>
            <person name="Zhang T."/>
            <person name="Gao T."/>
            <person name="Zhang H."/>
        </authorList>
    </citation>
    <scope>NUCLEOTIDE SEQUENCE</scope>
    <source>
        <strain evidence="11">KEN1</strain>
    </source>
</reference>
<dbReference type="InterPro" id="IPR011761">
    <property type="entry name" value="ATP-grasp"/>
</dbReference>
<evidence type="ECO:0000313" key="11">
    <source>
        <dbReference type="EMBL" id="KAL0459371.1"/>
    </source>
</evidence>
<evidence type="ECO:0000259" key="10">
    <source>
        <dbReference type="PROSITE" id="PS50975"/>
    </source>
</evidence>
<evidence type="ECO:0000256" key="3">
    <source>
        <dbReference type="ARBA" id="ARBA00011412"/>
    </source>
</evidence>
<dbReference type="GO" id="GO:0005524">
    <property type="term" value="F:ATP binding"/>
    <property type="evidence" value="ECO:0007669"/>
    <property type="project" value="UniProtKB-UniRule"/>
</dbReference>
<evidence type="ECO:0000256" key="4">
    <source>
        <dbReference type="ARBA" id="ARBA00022598"/>
    </source>
</evidence>
<dbReference type="InterPro" id="IPR044701">
    <property type="entry name" value="MRL7/MRL7L"/>
</dbReference>
<dbReference type="SUPFAM" id="SSF52210">
    <property type="entry name" value="Succinyl-CoA synthetase domains"/>
    <property type="match status" value="1"/>
</dbReference>
<evidence type="ECO:0000256" key="2">
    <source>
        <dbReference type="ARBA" id="ARBA00005064"/>
    </source>
</evidence>
<comment type="caution">
    <text evidence="11">The sequence shown here is derived from an EMBL/GenBank/DDBJ whole genome shotgun (WGS) entry which is preliminary data.</text>
</comment>
<dbReference type="GO" id="GO:0006355">
    <property type="term" value="P:regulation of DNA-templated transcription"/>
    <property type="evidence" value="ECO:0007669"/>
    <property type="project" value="InterPro"/>
</dbReference>
<evidence type="ECO:0000256" key="8">
    <source>
        <dbReference type="PROSITE-ProRule" id="PRU00409"/>
    </source>
</evidence>
<feature type="region of interest" description="Disordered" evidence="9">
    <location>
        <begin position="57"/>
        <end position="115"/>
    </location>
</feature>
<proteinExistence type="predicted"/>
<gene>
    <name evidence="11" type="ORF">Slati_0564300</name>
</gene>
<feature type="region of interest" description="Disordered" evidence="9">
    <location>
        <begin position="1"/>
        <end position="21"/>
    </location>
</feature>
<keyword evidence="6 8" id="KW-0547">Nucleotide-binding</keyword>
<dbReference type="GO" id="GO:0046872">
    <property type="term" value="F:metal ion binding"/>
    <property type="evidence" value="ECO:0007669"/>
    <property type="project" value="UniProtKB-KW"/>
</dbReference>
<name>A0AAW2Y0W9_9LAMI</name>
<feature type="domain" description="ATP-grasp" evidence="10">
    <location>
        <begin position="377"/>
        <end position="566"/>
    </location>
</feature>
<keyword evidence="7" id="KW-0460">Magnesium</keyword>
<feature type="compositionally biased region" description="Polar residues" evidence="9">
    <location>
        <begin position="87"/>
        <end position="98"/>
    </location>
</feature>
<feature type="compositionally biased region" description="Polar residues" evidence="9">
    <location>
        <begin position="1"/>
        <end position="13"/>
    </location>
</feature>
<keyword evidence="5" id="KW-0479">Metal-binding</keyword>
<dbReference type="InterPro" id="IPR005811">
    <property type="entry name" value="SUCC_ACL_C"/>
</dbReference>
<dbReference type="GO" id="GO:0009570">
    <property type="term" value="C:chloroplast stroma"/>
    <property type="evidence" value="ECO:0007669"/>
    <property type="project" value="TreeGrafter"/>
</dbReference>
<dbReference type="GO" id="GO:0009658">
    <property type="term" value="P:chloroplast organization"/>
    <property type="evidence" value="ECO:0007669"/>
    <property type="project" value="InterPro"/>
</dbReference>
<evidence type="ECO:0000256" key="5">
    <source>
        <dbReference type="ARBA" id="ARBA00022723"/>
    </source>
</evidence>
<protein>
    <submittedName>
        <fullName evidence="11">Succinate--CoA ligase [ADP-forming] subunit beta, mitochondrial</fullName>
    </submittedName>
</protein>
<dbReference type="Gene3D" id="3.40.30.10">
    <property type="entry name" value="Glutaredoxin"/>
    <property type="match status" value="1"/>
</dbReference>
<dbReference type="FunFam" id="3.30.470.20:FF:000002">
    <property type="entry name" value="Succinate--CoA ligase [ADP-forming] subunit beta"/>
    <property type="match status" value="1"/>
</dbReference>
<dbReference type="InterPro" id="IPR036249">
    <property type="entry name" value="Thioredoxin-like_sf"/>
</dbReference>
<comment type="cofactor">
    <cofactor evidence="1">
        <name>Mg(2+)</name>
        <dbReference type="ChEBI" id="CHEBI:18420"/>
    </cofactor>
</comment>
<dbReference type="Pfam" id="PF08442">
    <property type="entry name" value="ATP-grasp_2"/>
    <property type="match status" value="2"/>
</dbReference>
<dbReference type="EMBL" id="JACGWN010000002">
    <property type="protein sequence ID" value="KAL0459371.1"/>
    <property type="molecule type" value="Genomic_DNA"/>
</dbReference>
<reference evidence="11" key="1">
    <citation type="submission" date="2020-06" db="EMBL/GenBank/DDBJ databases">
        <authorList>
            <person name="Li T."/>
            <person name="Hu X."/>
            <person name="Zhang T."/>
            <person name="Song X."/>
            <person name="Zhang H."/>
            <person name="Dai N."/>
            <person name="Sheng W."/>
            <person name="Hou X."/>
            <person name="Wei L."/>
        </authorList>
    </citation>
    <scope>NUCLEOTIDE SEQUENCE</scope>
    <source>
        <strain evidence="11">KEN1</strain>
        <tissue evidence="11">Leaf</tissue>
    </source>
</reference>
<dbReference type="InterPro" id="IPR013650">
    <property type="entry name" value="ATP-grasp_succ-CoA_synth-type"/>
</dbReference>
<comment type="subunit">
    <text evidence="3">Heterooctamer of 4 alpha and 4 beta chains.</text>
</comment>
<dbReference type="AlphaFoldDB" id="A0AAW2Y0W9"/>
<comment type="pathway">
    <text evidence="2">Carbohydrate metabolism; tricarboxylic acid cycle; succinate from succinyl-CoA (ligase route): step 1/1.</text>
</comment>
<dbReference type="PANTHER" id="PTHR34669">
    <property type="entry name" value="THIOREDOXIN-LIKE FOLD DOMAIN-CONTAINING PROTEIN MRL7L, CHLOROPLASTIC"/>
    <property type="match status" value="1"/>
</dbReference>
<dbReference type="SUPFAM" id="SSF52833">
    <property type="entry name" value="Thioredoxin-like"/>
    <property type="match status" value="1"/>
</dbReference>
<evidence type="ECO:0000256" key="7">
    <source>
        <dbReference type="ARBA" id="ARBA00022842"/>
    </source>
</evidence>
<organism evidence="11">
    <name type="scientific">Sesamum latifolium</name>
    <dbReference type="NCBI Taxonomy" id="2727402"/>
    <lineage>
        <taxon>Eukaryota</taxon>
        <taxon>Viridiplantae</taxon>
        <taxon>Streptophyta</taxon>
        <taxon>Embryophyta</taxon>
        <taxon>Tracheophyta</taxon>
        <taxon>Spermatophyta</taxon>
        <taxon>Magnoliopsida</taxon>
        <taxon>eudicotyledons</taxon>
        <taxon>Gunneridae</taxon>
        <taxon>Pentapetalae</taxon>
        <taxon>asterids</taxon>
        <taxon>lamiids</taxon>
        <taxon>Lamiales</taxon>
        <taxon>Pedaliaceae</taxon>
        <taxon>Sesamum</taxon>
    </lineage>
</organism>
<dbReference type="Gene3D" id="3.30.470.20">
    <property type="entry name" value="ATP-grasp fold, B domain"/>
    <property type="match status" value="1"/>
</dbReference>
<keyword evidence="4 11" id="KW-0436">Ligase</keyword>
<dbReference type="SUPFAM" id="SSF56059">
    <property type="entry name" value="Glutathione synthetase ATP-binding domain-like"/>
    <property type="match status" value="1"/>
</dbReference>
<keyword evidence="8" id="KW-0067">ATP-binding</keyword>
<dbReference type="GO" id="GO:0016874">
    <property type="term" value="F:ligase activity"/>
    <property type="evidence" value="ECO:0007669"/>
    <property type="project" value="UniProtKB-KW"/>
</dbReference>